<dbReference type="EMBL" id="CAUYUJ010005554">
    <property type="protein sequence ID" value="CAK0814078.1"/>
    <property type="molecule type" value="Genomic_DNA"/>
</dbReference>
<evidence type="ECO:0000313" key="1">
    <source>
        <dbReference type="EMBL" id="CAK0814078.1"/>
    </source>
</evidence>
<gene>
    <name evidence="1" type="ORF">PCOR1329_LOCUS17774</name>
</gene>
<sequence length="221" mass="24032">MPRPPNAPWYRVDKALPQMQRNRVWNAIQEMFMLNSDAGSLRETALPVFPYVAFRGADVDLKGQANSISALAEAAGALQVQQCPGHVLQRVLPARTPADARATTARHGFNDSQTPVLIGSLAVLILLVHGPPGTGKTKTITAVLDLWLPCVPADWALGLFSGSNKGIDMPARYLAEAVRANKLHPDSCFPHAAFRVGRDDHVTSREAKALTLAAMYQKQYN</sequence>
<name>A0ABN9R7U2_9DINO</name>
<reference evidence="1" key="1">
    <citation type="submission" date="2023-10" db="EMBL/GenBank/DDBJ databases">
        <authorList>
            <person name="Chen Y."/>
            <person name="Shah S."/>
            <person name="Dougan E. K."/>
            <person name="Thang M."/>
            <person name="Chan C."/>
        </authorList>
    </citation>
    <scope>NUCLEOTIDE SEQUENCE [LARGE SCALE GENOMIC DNA]</scope>
</reference>
<evidence type="ECO:0000313" key="2">
    <source>
        <dbReference type="Proteomes" id="UP001189429"/>
    </source>
</evidence>
<proteinExistence type="predicted"/>
<organism evidence="1 2">
    <name type="scientific">Prorocentrum cordatum</name>
    <dbReference type="NCBI Taxonomy" id="2364126"/>
    <lineage>
        <taxon>Eukaryota</taxon>
        <taxon>Sar</taxon>
        <taxon>Alveolata</taxon>
        <taxon>Dinophyceae</taxon>
        <taxon>Prorocentrales</taxon>
        <taxon>Prorocentraceae</taxon>
        <taxon>Prorocentrum</taxon>
    </lineage>
</organism>
<keyword evidence="2" id="KW-1185">Reference proteome</keyword>
<dbReference type="InterPro" id="IPR027417">
    <property type="entry name" value="P-loop_NTPase"/>
</dbReference>
<comment type="caution">
    <text evidence="1">The sequence shown here is derived from an EMBL/GenBank/DDBJ whole genome shotgun (WGS) entry which is preliminary data.</text>
</comment>
<dbReference type="Proteomes" id="UP001189429">
    <property type="component" value="Unassembled WGS sequence"/>
</dbReference>
<protein>
    <recommendedName>
        <fullName evidence="3">RNA helicase</fullName>
    </recommendedName>
</protein>
<evidence type="ECO:0008006" key="3">
    <source>
        <dbReference type="Google" id="ProtNLM"/>
    </source>
</evidence>
<accession>A0ABN9R7U2</accession>
<dbReference type="Gene3D" id="3.40.50.300">
    <property type="entry name" value="P-loop containing nucleotide triphosphate hydrolases"/>
    <property type="match status" value="1"/>
</dbReference>